<feature type="coiled-coil region" evidence="1">
    <location>
        <begin position="186"/>
        <end position="213"/>
    </location>
</feature>
<sequence>MISTRDIVNIPYNIVDKLAVISLNVGDEIIKQEELHKELFLKLANQVMNNDLTAVKEFYEQLQEWRIILDKKQEEFYEELILKLEKQCMNNDPTKLLTAKEIYELGQEWIISLNKKLEETNEEQSLKLAKQLANYNSTIAKEFYESCQGWRIIFNKRQEELNKQIIKFEKQDINDPTKLLAAKKFYKHMQEYLRDFNKKQEELNEKHIKIKNEFLEADKIIPTLSTISQKHQDPVYIRQLISTELINAILNAK</sequence>
<evidence type="ECO:0000256" key="1">
    <source>
        <dbReference type="SAM" id="Coils"/>
    </source>
</evidence>
<accession>A0ABN7V1A9</accession>
<organism evidence="2 3">
    <name type="scientific">Gigaspora margarita</name>
    <dbReference type="NCBI Taxonomy" id="4874"/>
    <lineage>
        <taxon>Eukaryota</taxon>
        <taxon>Fungi</taxon>
        <taxon>Fungi incertae sedis</taxon>
        <taxon>Mucoromycota</taxon>
        <taxon>Glomeromycotina</taxon>
        <taxon>Glomeromycetes</taxon>
        <taxon>Diversisporales</taxon>
        <taxon>Gigasporaceae</taxon>
        <taxon>Gigaspora</taxon>
    </lineage>
</organism>
<proteinExistence type="predicted"/>
<protein>
    <submittedName>
        <fullName evidence="2">23966_t:CDS:1</fullName>
    </submittedName>
</protein>
<evidence type="ECO:0000313" key="2">
    <source>
        <dbReference type="EMBL" id="CAG8716743.1"/>
    </source>
</evidence>
<dbReference type="Proteomes" id="UP000789901">
    <property type="component" value="Unassembled WGS sequence"/>
</dbReference>
<reference evidence="2 3" key="1">
    <citation type="submission" date="2021-06" db="EMBL/GenBank/DDBJ databases">
        <authorList>
            <person name="Kallberg Y."/>
            <person name="Tangrot J."/>
            <person name="Rosling A."/>
        </authorList>
    </citation>
    <scope>NUCLEOTIDE SEQUENCE [LARGE SCALE GENOMIC DNA]</scope>
    <source>
        <strain evidence="2 3">120-4 pot B 10/14</strain>
    </source>
</reference>
<keyword evidence="3" id="KW-1185">Reference proteome</keyword>
<name>A0ABN7V1A9_GIGMA</name>
<gene>
    <name evidence="2" type="ORF">GMARGA_LOCUS13191</name>
</gene>
<evidence type="ECO:0000313" key="3">
    <source>
        <dbReference type="Proteomes" id="UP000789901"/>
    </source>
</evidence>
<dbReference type="EMBL" id="CAJVQB010008286">
    <property type="protein sequence ID" value="CAG8716743.1"/>
    <property type="molecule type" value="Genomic_DNA"/>
</dbReference>
<comment type="caution">
    <text evidence="2">The sequence shown here is derived from an EMBL/GenBank/DDBJ whole genome shotgun (WGS) entry which is preliminary data.</text>
</comment>
<keyword evidence="1" id="KW-0175">Coiled coil</keyword>